<accession>A0A8S3ZH68</accession>
<feature type="compositionally biased region" description="Polar residues" evidence="4">
    <location>
        <begin position="396"/>
        <end position="405"/>
    </location>
</feature>
<name>A0A8S3ZH68_9EUPU</name>
<feature type="compositionally biased region" description="Polar residues" evidence="4">
    <location>
        <begin position="358"/>
        <end position="379"/>
    </location>
</feature>
<gene>
    <name evidence="6" type="ORF">CUNI_LOCUS12588</name>
</gene>
<dbReference type="InterPro" id="IPR021893">
    <property type="entry name" value="ZMYM2-like_C"/>
</dbReference>
<keyword evidence="3" id="KW-0832">Ubl conjugation</keyword>
<sequence length="819" mass="91904">MDPSSADNNDKLVAIESWKSTARPKLAQLRGTKMTVSGEEDSLVTESTQNLLEFAVAKGHTLHSVTHMTNTQLADFLRDFYGKIKLKSSDSLTLKDLRAGLHKFFLDEVNIDILHDRCFDLANDAFDLALRAHRKCHRMRIETDDLKKIYLSKAMDTEKPDSLQNKVFFDISLYICNKGKEYFRNMKKNDFDVSTDSQGRRYVWLKDSTGRKEEMSLKIKKSVDEDPPANQVGERMYERPGDPRCPLASFQKYVTHLHPMIEAFWQRPKRNVSQSDYVWFEHTPLGNSTLTKIMQRISLQAGLSDNYTNYSIRSACIPLLESVCYEALQGEKVGTTPQPVLSSSVDIVKPAGTVMTHSASEELSSDDGMSQTSEMQGTHSDPETRGLISSREKTPGLSSSVGSGSIDTDDADYMSLMQAKTKVLDLIRGLMVKDIQKFVDWLKTVRVQYSGGELIVLCSPVDRSSVEPIPDDFPLDRNILHSHGDKNGLNAPGNNRDHLFKKSASLEQTEKQVLLKKNFSLKEDSYGDGNDVVELADRTTVRQVEFSSMAGFHCSSEEFGPMKVSIPTHDTLLVTGVPGHLQVMLHKKKGPAGQQEPLPERVFYSENDFDVAEIMAIMSAGSHRDKQHNISNSSIIINGGPNNYHTSVESQNKHHLTVQQHHAGPVMVTIPAAHTSSFAAKEHFRYHKNKSLGCLDQPPPLPEGITLKRVYSTGTPVLKRQANVMDTSMYPENLTVRRDHEELQATNLSMKPLKQVESSEAKRARAERLTDSLRVHQEILQNSPLIKRPGERNFSGFRHCYANTVSSTVKSEPLDTSYS</sequence>
<dbReference type="PANTHER" id="PTHR21446:SF6">
    <property type="entry name" value="MITOCHONDRIAL ANTIVIRAL-SIGNALING PROTEIN"/>
    <property type="match status" value="1"/>
</dbReference>
<evidence type="ECO:0000313" key="7">
    <source>
        <dbReference type="Proteomes" id="UP000678393"/>
    </source>
</evidence>
<dbReference type="AlphaFoldDB" id="A0A8S3ZH68"/>
<organism evidence="6 7">
    <name type="scientific">Candidula unifasciata</name>
    <dbReference type="NCBI Taxonomy" id="100452"/>
    <lineage>
        <taxon>Eukaryota</taxon>
        <taxon>Metazoa</taxon>
        <taxon>Spiralia</taxon>
        <taxon>Lophotrochozoa</taxon>
        <taxon>Mollusca</taxon>
        <taxon>Gastropoda</taxon>
        <taxon>Heterobranchia</taxon>
        <taxon>Euthyneura</taxon>
        <taxon>Panpulmonata</taxon>
        <taxon>Eupulmonata</taxon>
        <taxon>Stylommatophora</taxon>
        <taxon>Helicina</taxon>
        <taxon>Helicoidea</taxon>
        <taxon>Geomitridae</taxon>
        <taxon>Candidula</taxon>
    </lineage>
</organism>
<evidence type="ECO:0000259" key="5">
    <source>
        <dbReference type="Pfam" id="PF12012"/>
    </source>
</evidence>
<dbReference type="OrthoDB" id="2434995at2759"/>
<dbReference type="InterPro" id="IPR052787">
    <property type="entry name" value="MAVS"/>
</dbReference>
<dbReference type="EMBL" id="CAJHNH020002546">
    <property type="protein sequence ID" value="CAG5127030.1"/>
    <property type="molecule type" value="Genomic_DNA"/>
</dbReference>
<feature type="domain" description="ZMYM2-like/QRICH1 C-terminal" evidence="5">
    <location>
        <begin position="151"/>
        <end position="298"/>
    </location>
</feature>
<comment type="caution">
    <text evidence="6">The sequence shown here is derived from an EMBL/GenBank/DDBJ whole genome shotgun (WGS) entry which is preliminary data.</text>
</comment>
<evidence type="ECO:0000256" key="3">
    <source>
        <dbReference type="ARBA" id="ARBA00022843"/>
    </source>
</evidence>
<reference evidence="6" key="1">
    <citation type="submission" date="2021-04" db="EMBL/GenBank/DDBJ databases">
        <authorList>
            <consortium name="Molecular Ecology Group"/>
        </authorList>
    </citation>
    <scope>NUCLEOTIDE SEQUENCE</scope>
</reference>
<evidence type="ECO:0000256" key="1">
    <source>
        <dbReference type="ARBA" id="ARBA00022499"/>
    </source>
</evidence>
<evidence type="ECO:0000313" key="6">
    <source>
        <dbReference type="EMBL" id="CAG5127030.1"/>
    </source>
</evidence>
<dbReference type="Pfam" id="PF12012">
    <property type="entry name" value="DUF3504"/>
    <property type="match status" value="1"/>
</dbReference>
<feature type="region of interest" description="Disordered" evidence="4">
    <location>
        <begin position="358"/>
        <end position="405"/>
    </location>
</feature>
<keyword evidence="1" id="KW-1017">Isopeptide bond</keyword>
<feature type="compositionally biased region" description="Basic and acidic residues" evidence="4">
    <location>
        <begin position="380"/>
        <end position="394"/>
    </location>
</feature>
<protein>
    <recommendedName>
        <fullName evidence="5">ZMYM2-like/QRICH1 C-terminal domain-containing protein</fullName>
    </recommendedName>
</protein>
<keyword evidence="2" id="KW-0597">Phosphoprotein</keyword>
<proteinExistence type="predicted"/>
<dbReference type="PANTHER" id="PTHR21446">
    <property type="entry name" value="DUF3504 DOMAIN-CONTAINING PROTEIN"/>
    <property type="match status" value="1"/>
</dbReference>
<dbReference type="Proteomes" id="UP000678393">
    <property type="component" value="Unassembled WGS sequence"/>
</dbReference>
<keyword evidence="7" id="KW-1185">Reference proteome</keyword>
<evidence type="ECO:0000256" key="4">
    <source>
        <dbReference type="SAM" id="MobiDB-lite"/>
    </source>
</evidence>
<evidence type="ECO:0000256" key="2">
    <source>
        <dbReference type="ARBA" id="ARBA00022553"/>
    </source>
</evidence>